<dbReference type="Pfam" id="PF07603">
    <property type="entry name" value="Lcl_C"/>
    <property type="match status" value="1"/>
</dbReference>
<dbReference type="AlphaFoldDB" id="A0A7Z6ZSL8"/>
<proteinExistence type="predicted"/>
<name>A0A7Z6ZSL8_9GAMM</name>
<gene>
    <name evidence="3" type="ORF">CWE22_09500</name>
</gene>
<feature type="signal peptide" evidence="1">
    <location>
        <begin position="1"/>
        <end position="43"/>
    </location>
</feature>
<feature type="chain" id="PRO_5030872546" description="Lcl C-terminal domain-containing protein" evidence="1">
    <location>
        <begin position="44"/>
        <end position="198"/>
    </location>
</feature>
<dbReference type="InterPro" id="IPR011460">
    <property type="entry name" value="Lcl_C"/>
</dbReference>
<sequence length="198" mass="21897">MITTASVLPVTLSRIRNKEISMQRILKTSAVALALLSATSASAACFYDTIRASTQVEQFYDNRDGTLLDMKTGLTWAVCIYGQSFDTSTNACVGAATQVPSWSAALQAQDDFDLAGHTDWRLPNVKELATIVEYACVDPAIRPELFPQTPSAPFWTHTPDSADVDSVVLGRYIDFYDGTEFNDKPEIQRYVRLVREAD</sequence>
<evidence type="ECO:0000313" key="3">
    <source>
        <dbReference type="EMBL" id="RUO39523.1"/>
    </source>
</evidence>
<dbReference type="Proteomes" id="UP000287766">
    <property type="component" value="Unassembled WGS sequence"/>
</dbReference>
<evidence type="ECO:0000313" key="4">
    <source>
        <dbReference type="Proteomes" id="UP000287766"/>
    </source>
</evidence>
<dbReference type="EMBL" id="PIPR01000002">
    <property type="protein sequence ID" value="RUO39523.1"/>
    <property type="molecule type" value="Genomic_DNA"/>
</dbReference>
<dbReference type="PANTHER" id="PTHR35812">
    <property type="entry name" value="LIPOPROTEIN"/>
    <property type="match status" value="1"/>
</dbReference>
<accession>A0A7Z6ZSL8</accession>
<evidence type="ECO:0000259" key="2">
    <source>
        <dbReference type="Pfam" id="PF07603"/>
    </source>
</evidence>
<organism evidence="3 4">
    <name type="scientific">Pseudidiomarina aestuarii</name>
    <dbReference type="NCBI Taxonomy" id="624146"/>
    <lineage>
        <taxon>Bacteria</taxon>
        <taxon>Pseudomonadati</taxon>
        <taxon>Pseudomonadota</taxon>
        <taxon>Gammaproteobacteria</taxon>
        <taxon>Alteromonadales</taxon>
        <taxon>Idiomarinaceae</taxon>
        <taxon>Pseudidiomarina</taxon>
    </lineage>
</organism>
<feature type="domain" description="Lcl C-terminal" evidence="2">
    <location>
        <begin position="65"/>
        <end position="195"/>
    </location>
</feature>
<dbReference type="PANTHER" id="PTHR35812:SF1">
    <property type="entry name" value="LIPOPROTEIN"/>
    <property type="match status" value="1"/>
</dbReference>
<protein>
    <recommendedName>
        <fullName evidence="2">Lcl C-terminal domain-containing protein</fullName>
    </recommendedName>
</protein>
<keyword evidence="4" id="KW-1185">Reference proteome</keyword>
<reference evidence="4" key="1">
    <citation type="journal article" date="2018" name="Front. Microbiol.">
        <title>Genome-Based Analysis Reveals the Taxonomy and Diversity of the Family Idiomarinaceae.</title>
        <authorList>
            <person name="Liu Y."/>
            <person name="Lai Q."/>
            <person name="Shao Z."/>
        </authorList>
    </citation>
    <scope>NUCLEOTIDE SEQUENCE [LARGE SCALE GENOMIC DNA]</scope>
    <source>
        <strain evidence="4">KYW314</strain>
    </source>
</reference>
<keyword evidence="1" id="KW-0732">Signal</keyword>
<comment type="caution">
    <text evidence="3">The sequence shown here is derived from an EMBL/GenBank/DDBJ whole genome shotgun (WGS) entry which is preliminary data.</text>
</comment>
<evidence type="ECO:0000256" key="1">
    <source>
        <dbReference type="SAM" id="SignalP"/>
    </source>
</evidence>